<dbReference type="GO" id="GO:0043531">
    <property type="term" value="F:ADP binding"/>
    <property type="evidence" value="ECO:0007669"/>
    <property type="project" value="InterPro"/>
</dbReference>
<protein>
    <recommendedName>
        <fullName evidence="5">NB-ARC domain-containing protein</fullName>
    </recommendedName>
</protein>
<feature type="coiled-coil region" evidence="4">
    <location>
        <begin position="39"/>
        <end position="87"/>
    </location>
</feature>
<evidence type="ECO:0000259" key="5">
    <source>
        <dbReference type="Pfam" id="PF00931"/>
    </source>
</evidence>
<dbReference type="Pfam" id="PF00931">
    <property type="entry name" value="NB-ARC"/>
    <property type="match status" value="2"/>
</dbReference>
<organism evidence="6 7">
    <name type="scientific">Citrus unshiu</name>
    <name type="common">Satsuma mandarin</name>
    <name type="synonym">Citrus nobilis var. unshiu</name>
    <dbReference type="NCBI Taxonomy" id="55188"/>
    <lineage>
        <taxon>Eukaryota</taxon>
        <taxon>Viridiplantae</taxon>
        <taxon>Streptophyta</taxon>
        <taxon>Embryophyta</taxon>
        <taxon>Tracheophyta</taxon>
        <taxon>Spermatophyta</taxon>
        <taxon>Magnoliopsida</taxon>
        <taxon>eudicotyledons</taxon>
        <taxon>Gunneridae</taxon>
        <taxon>Pentapetalae</taxon>
        <taxon>rosids</taxon>
        <taxon>malvids</taxon>
        <taxon>Sapindales</taxon>
        <taxon>Rutaceae</taxon>
        <taxon>Aurantioideae</taxon>
        <taxon>Citrus</taxon>
    </lineage>
</organism>
<dbReference type="InterPro" id="IPR027417">
    <property type="entry name" value="P-loop_NTPase"/>
</dbReference>
<keyword evidence="3" id="KW-0067">ATP-binding</keyword>
<dbReference type="GO" id="GO:0005524">
    <property type="term" value="F:ATP binding"/>
    <property type="evidence" value="ECO:0007669"/>
    <property type="project" value="UniProtKB-KW"/>
</dbReference>
<evidence type="ECO:0000313" key="6">
    <source>
        <dbReference type="EMBL" id="GAY68747.1"/>
    </source>
</evidence>
<comment type="caution">
    <text evidence="6">The sequence shown here is derived from an EMBL/GenBank/DDBJ whole genome shotgun (WGS) entry which is preliminary data.</text>
</comment>
<reference evidence="6 7" key="1">
    <citation type="journal article" date="2017" name="Front. Genet.">
        <title>Draft sequencing of the heterozygous diploid genome of Satsuma (Citrus unshiu Marc.) using a hybrid assembly approach.</title>
        <authorList>
            <person name="Shimizu T."/>
            <person name="Tanizawa Y."/>
            <person name="Mochizuki T."/>
            <person name="Nagasaki H."/>
            <person name="Yoshioka T."/>
            <person name="Toyoda A."/>
            <person name="Fujiyama A."/>
            <person name="Kaminuma E."/>
            <person name="Nakamura Y."/>
        </authorList>
    </citation>
    <scope>NUCLEOTIDE SEQUENCE [LARGE SCALE GENOMIC DNA]</scope>
    <source>
        <strain evidence="7">cv. Miyagawa wase</strain>
    </source>
</reference>
<keyword evidence="2" id="KW-0611">Plant defense</keyword>
<name>A0A2H5QVY5_CITUN</name>
<dbReference type="Gene3D" id="3.40.50.300">
    <property type="entry name" value="P-loop containing nucleotide triphosphate hydrolases"/>
    <property type="match status" value="1"/>
</dbReference>
<dbReference type="PANTHER" id="PTHR33463:SF198">
    <property type="entry name" value="RPP4C3"/>
    <property type="match status" value="1"/>
</dbReference>
<dbReference type="EMBL" id="BDQV01000967">
    <property type="protein sequence ID" value="GAY68747.1"/>
    <property type="molecule type" value="Genomic_DNA"/>
</dbReference>
<dbReference type="AlphaFoldDB" id="A0A2H5QVY5"/>
<dbReference type="InterPro" id="IPR050905">
    <property type="entry name" value="Plant_NBS-LRR"/>
</dbReference>
<accession>A0A2H5QVY5</accession>
<evidence type="ECO:0000256" key="2">
    <source>
        <dbReference type="ARBA" id="ARBA00022821"/>
    </source>
</evidence>
<dbReference type="SUPFAM" id="SSF52540">
    <property type="entry name" value="P-loop containing nucleoside triphosphate hydrolases"/>
    <property type="match status" value="1"/>
</dbReference>
<evidence type="ECO:0000256" key="3">
    <source>
        <dbReference type="ARBA" id="ARBA00022840"/>
    </source>
</evidence>
<dbReference type="InterPro" id="IPR042197">
    <property type="entry name" value="Apaf_helical"/>
</dbReference>
<keyword evidence="1" id="KW-0547">Nucleotide-binding</keyword>
<dbReference type="Gene3D" id="1.10.8.430">
    <property type="entry name" value="Helical domain of apoptotic protease-activating factors"/>
    <property type="match status" value="1"/>
</dbReference>
<feature type="domain" description="NB-ARC" evidence="5">
    <location>
        <begin position="196"/>
        <end position="239"/>
    </location>
</feature>
<keyword evidence="4" id="KW-0175">Coiled coil</keyword>
<feature type="non-terminal residue" evidence="6">
    <location>
        <position position="1"/>
    </location>
</feature>
<keyword evidence="7" id="KW-1185">Reference proteome</keyword>
<feature type="domain" description="NB-ARC" evidence="5">
    <location>
        <begin position="115"/>
        <end position="185"/>
    </location>
</feature>
<dbReference type="PANTHER" id="PTHR33463">
    <property type="entry name" value="NB-ARC DOMAIN-CONTAINING PROTEIN-RELATED"/>
    <property type="match status" value="1"/>
</dbReference>
<sequence>KKKERGKGLKMAEIIFIIVVEVVKCMVPPAYRRICYLRKSKYTSNLQNLKSEVDNLKSERVRTEHQVDEAKRKGEEIEENVENWLARANNVIEAADNFTKDEATTNKRCFKGNILSALEDPDVNMLGIYGMGGIGKTMLAEEIARKVKSDKLFDQVVFVEVSQNQDIRKIQEEIGDKLGLKFHEESESGRANSLFTRCKVLLTARSQDVLSGKMDSRPNFSIGVLNEEEAWSLFKKMAGDYIEDSEFQSIARDVAKECAGLPISIVTIARALRNKRLFERKDALEQLRRPSSTNFKDIQPTAYKAIELSYNKLEGEELKNIFLLIGSTAILIQIYISN</sequence>
<dbReference type="Proteomes" id="UP000236630">
    <property type="component" value="Unassembled WGS sequence"/>
</dbReference>
<proteinExistence type="predicted"/>
<evidence type="ECO:0000313" key="7">
    <source>
        <dbReference type="Proteomes" id="UP000236630"/>
    </source>
</evidence>
<dbReference type="InterPro" id="IPR002182">
    <property type="entry name" value="NB-ARC"/>
</dbReference>
<evidence type="ECO:0000256" key="1">
    <source>
        <dbReference type="ARBA" id="ARBA00022741"/>
    </source>
</evidence>
<dbReference type="GO" id="GO:0006952">
    <property type="term" value="P:defense response"/>
    <property type="evidence" value="ECO:0007669"/>
    <property type="project" value="UniProtKB-KW"/>
</dbReference>
<evidence type="ECO:0000256" key="4">
    <source>
        <dbReference type="SAM" id="Coils"/>
    </source>
</evidence>
<dbReference type="PRINTS" id="PR00364">
    <property type="entry name" value="DISEASERSIST"/>
</dbReference>
<gene>
    <name evidence="6" type="ORF">CUMW_266570</name>
</gene>